<dbReference type="InterPro" id="IPR052965">
    <property type="entry name" value="Pigment-catalase-like"/>
</dbReference>
<evidence type="ECO:0008006" key="5">
    <source>
        <dbReference type="Google" id="ProtNLM"/>
    </source>
</evidence>
<feature type="chain" id="PRO_5006156586" description="Ferritin-like domain-containing protein" evidence="2">
    <location>
        <begin position="21"/>
        <end position="497"/>
    </location>
</feature>
<feature type="signal peptide" evidence="2">
    <location>
        <begin position="1"/>
        <end position="20"/>
    </location>
</feature>
<organism evidence="3 4">
    <name type="scientific">Rhodotorula graminis (strain WP1)</name>
    <dbReference type="NCBI Taxonomy" id="578459"/>
    <lineage>
        <taxon>Eukaryota</taxon>
        <taxon>Fungi</taxon>
        <taxon>Dikarya</taxon>
        <taxon>Basidiomycota</taxon>
        <taxon>Pucciniomycotina</taxon>
        <taxon>Microbotryomycetes</taxon>
        <taxon>Sporidiobolales</taxon>
        <taxon>Sporidiobolaceae</taxon>
        <taxon>Rhodotorula</taxon>
    </lineage>
</organism>
<keyword evidence="4" id="KW-1185">Reference proteome</keyword>
<dbReference type="InterPro" id="IPR009078">
    <property type="entry name" value="Ferritin-like_SF"/>
</dbReference>
<gene>
    <name evidence="3" type="ORF">RHOBADRAFT_47656</name>
</gene>
<dbReference type="OrthoDB" id="1001765at2759"/>
<dbReference type="OMA" id="NGPVAIW"/>
<evidence type="ECO:0000313" key="4">
    <source>
        <dbReference type="Proteomes" id="UP000053890"/>
    </source>
</evidence>
<name>A0A0P9EEA0_RHOGW</name>
<dbReference type="RefSeq" id="XP_018267748.1">
    <property type="nucleotide sequence ID" value="XM_018415026.1"/>
</dbReference>
<sequence>MLSFLVKLVALSSLAALAAATHEPRFAKLRRNPGIHVPSPTLATLALAPSAAPEAPLSSNVAAASAPLAEATSSPVLADSTSLAYLPSSIESVAAATTSPSSTATATAPPSIDVTVLQLAFVLENLEATFYQQALERFSFQVMVDAGLSQIQSAIIIEQVTQILVDENRHVAVLADTIIALGAEPFSSCGFNFDQALSDPVSFLQTARVLEAVGVSAYLGAAHLLTDPSRLLAASSIVTLEARHQSLLNVLNGGSFGPQQSFDLPLTPQGVLAIAGGFLVGCDASELGLTANAALTVIDEATAVARFVPGSKLALSVVNVEVDLSGLTCQLLLGGQAVALTFAAADCYIPAGVDGPVAVYLTNTSTPLATNVVIQAQQTIVAGPGFIFVDAEVTVLASVLSPFASANDDLGHQGSSVAAAVAVEVAVGVHSSSSSWSSSSPSLSDVAPVDGAPAAESASSTSTAPQDSALSPYRLDRRRVGALPTIQESLGKRRLSS</sequence>
<dbReference type="STRING" id="578459.A0A0P9EEA0"/>
<evidence type="ECO:0000313" key="3">
    <source>
        <dbReference type="EMBL" id="KPV71699.1"/>
    </source>
</evidence>
<reference evidence="3 4" key="1">
    <citation type="journal article" date="2015" name="Front. Microbiol.">
        <title>Genome sequence of the plant growth promoting endophytic yeast Rhodotorula graminis WP1.</title>
        <authorList>
            <person name="Firrincieli A."/>
            <person name="Otillar R."/>
            <person name="Salamov A."/>
            <person name="Schmutz J."/>
            <person name="Khan Z."/>
            <person name="Redman R.S."/>
            <person name="Fleck N.D."/>
            <person name="Lindquist E."/>
            <person name="Grigoriev I.V."/>
            <person name="Doty S.L."/>
        </authorList>
    </citation>
    <scope>NUCLEOTIDE SEQUENCE [LARGE SCALE GENOMIC DNA]</scope>
    <source>
        <strain evidence="3 4">WP1</strain>
    </source>
</reference>
<dbReference type="EMBL" id="KQ474092">
    <property type="protein sequence ID" value="KPV71699.1"/>
    <property type="molecule type" value="Genomic_DNA"/>
</dbReference>
<dbReference type="GeneID" id="28975474"/>
<accession>A0A0P9EEA0</accession>
<dbReference type="SUPFAM" id="SSF47240">
    <property type="entry name" value="Ferritin-like"/>
    <property type="match status" value="1"/>
</dbReference>
<evidence type="ECO:0000256" key="1">
    <source>
        <dbReference type="SAM" id="MobiDB-lite"/>
    </source>
</evidence>
<feature type="region of interest" description="Disordered" evidence="1">
    <location>
        <begin position="432"/>
        <end position="476"/>
    </location>
</feature>
<dbReference type="Proteomes" id="UP000053890">
    <property type="component" value="Unassembled WGS sequence"/>
</dbReference>
<feature type="compositionally biased region" description="Low complexity" evidence="1">
    <location>
        <begin position="432"/>
        <end position="465"/>
    </location>
</feature>
<dbReference type="PANTHER" id="PTHR31694">
    <property type="entry name" value="DESICCATION-LIKE PROTEIN"/>
    <property type="match status" value="1"/>
</dbReference>
<dbReference type="PANTHER" id="PTHR31694:SF26">
    <property type="entry name" value="OS05G0151100 PROTEIN"/>
    <property type="match status" value="1"/>
</dbReference>
<protein>
    <recommendedName>
        <fullName evidence="5">Ferritin-like domain-containing protein</fullName>
    </recommendedName>
</protein>
<evidence type="ECO:0000256" key="2">
    <source>
        <dbReference type="SAM" id="SignalP"/>
    </source>
</evidence>
<proteinExistence type="predicted"/>
<keyword evidence="2" id="KW-0732">Signal</keyword>
<dbReference type="AlphaFoldDB" id="A0A0P9EEA0"/>
<dbReference type="CDD" id="cd00657">
    <property type="entry name" value="Ferritin_like"/>
    <property type="match status" value="1"/>
</dbReference>
<dbReference type="Pfam" id="PF13668">
    <property type="entry name" value="Ferritin_2"/>
    <property type="match status" value="1"/>
</dbReference>